<dbReference type="SMART" id="SM00236">
    <property type="entry name" value="fCBD"/>
    <property type="match status" value="1"/>
</dbReference>
<keyword evidence="5" id="KW-0812">Transmembrane</keyword>
<sequence length="1161" mass="126571">PTGWKWSDVSASAESFYERNPGTISPSKDGQRYDQGAYDVLSTFFTSNGWSSVNAIEEPNKKTDVFSHPPWNIQDGLRAGPVLTYLPLAKSKKNFHIQLNSTVVRAVRESSFVTGVEVELLDGSRQIINVNTGGKVVLAGGALSTPRILINSGIGPADQIKTVQGGSVGVTLPEESEWIDLPVGKGLKDHPIVTLKFKTKSSLSSLDTTAFTKPDQTNIDSFAQGNGLLVQGGQRLNFWSSVKGTDGIERFIQGTCNSPSNDTIKMKVYLTHGLTSTGEIGITADGKTEYITQPWLNTDEDKEALASFVDRLISFAQAENSTLTLDAGLTASSNVTGADLIKTFVTGSHYVGTAKMGEDDGRKGGAAVVDLDTKVYGTDNLFVVDASFHPDLPTGNTQAIVMVAAEAAAKKVAAVKVGSAPAASSSAAASSATATQAVSSTAVASSTAVSSSAAAVTSAPESASITSAPTSTSETATFTGTTAITSVAVPSPAYTEVPKWGRCGGIGYDGPTKCASGSTCKYQNDWYYQCLRKPCQNCVGRNVAAKCIYEQPLPQAIVLQSKSRSPASAEDKFPPLETPDGTALSSFYDVHAFTDLKKLLETDEVFQVSEFVQETSNQSKPSSKFWVLAAQLPDSRVMTKAFNYYFDEVHWRYNVGQKYYMNKQLDDWKVVVQSPASQQIGIDKNLPYFVAFSFQLLAVILQYMRPDGEIARLLGATNSRLAAHMSRRYNDAASELMLMLGRHNGTITVVDYDLLRASWLKNNGRGIESWYAISDGVRQAQQLNLHREPSFAESNLDSSRDLEQFWFQEYGRRVWINVFCWDSGTAMNLGRPRMINAKDCDVILPVDQSFPDDLSYTVPIPQNQHSPSPLSLLLFRYKIAGKIHEIREYGLDKQDADYLSVWTFHDELNNILNDLPSYLNPNNPATCLDSEFSYLPLHREEASSQLNLIIMELHRPFIAKHPQSRSAAMKAAIGSIDNQKALMELSGRHHYSYFGFGFYTTNAAMMLAAIALIYPDKDQVKLIESKVQQALSILVNIQDVNIVARASSPVIQRLSDKIQGSLHTNSSSATNLSSPGSAPSQDTSNLSVTAPYMDIPPTAPFTAEFMPGNAEESALQNFTDLPAWIEIPQVNDFDAAFWLDQLSKLPDNMPQDGPLGQNTMW</sequence>
<dbReference type="Pfam" id="PF00734">
    <property type="entry name" value="CBM_1"/>
    <property type="match status" value="1"/>
</dbReference>
<dbReference type="CDD" id="cd12148">
    <property type="entry name" value="fungal_TF_MHR"/>
    <property type="match status" value="1"/>
</dbReference>
<protein>
    <submittedName>
        <fullName evidence="7">FAD/NAD(P)-binding domain-containing protein</fullName>
    </submittedName>
</protein>
<comment type="caution">
    <text evidence="7">The sequence shown here is derived from an EMBL/GenBank/DDBJ whole genome shotgun (WGS) entry which is preliminary data.</text>
</comment>
<evidence type="ECO:0000256" key="5">
    <source>
        <dbReference type="SAM" id="Phobius"/>
    </source>
</evidence>
<keyword evidence="3" id="KW-0539">Nucleus</keyword>
<dbReference type="PROSITE" id="PS00562">
    <property type="entry name" value="CBM1_1"/>
    <property type="match status" value="1"/>
</dbReference>
<dbReference type="GO" id="GO:0016614">
    <property type="term" value="F:oxidoreductase activity, acting on CH-OH group of donors"/>
    <property type="evidence" value="ECO:0007669"/>
    <property type="project" value="InterPro"/>
</dbReference>
<dbReference type="InterPro" id="IPR000254">
    <property type="entry name" value="CBD"/>
</dbReference>
<dbReference type="InterPro" id="IPR007867">
    <property type="entry name" value="GMC_OxRtase_C"/>
</dbReference>
<dbReference type="Gene3D" id="3.50.50.60">
    <property type="entry name" value="FAD/NAD(P)-binding domain"/>
    <property type="match status" value="1"/>
</dbReference>
<dbReference type="GO" id="GO:0005975">
    <property type="term" value="P:carbohydrate metabolic process"/>
    <property type="evidence" value="ECO:0007669"/>
    <property type="project" value="InterPro"/>
</dbReference>
<evidence type="ECO:0000313" key="8">
    <source>
        <dbReference type="Proteomes" id="UP000729357"/>
    </source>
</evidence>
<dbReference type="Gene3D" id="3.30.410.10">
    <property type="entry name" value="Cholesterol Oxidase, domain 2"/>
    <property type="match status" value="2"/>
</dbReference>
<dbReference type="InterPro" id="IPR036188">
    <property type="entry name" value="FAD/NAD-bd_sf"/>
</dbReference>
<dbReference type="Pfam" id="PF00732">
    <property type="entry name" value="GMC_oxred_N"/>
    <property type="match status" value="1"/>
</dbReference>
<keyword evidence="8" id="KW-1185">Reference proteome</keyword>
<keyword evidence="5" id="KW-1133">Transmembrane helix</keyword>
<dbReference type="GO" id="GO:0008270">
    <property type="term" value="F:zinc ion binding"/>
    <property type="evidence" value="ECO:0007669"/>
    <property type="project" value="InterPro"/>
</dbReference>
<dbReference type="PROSITE" id="PS00624">
    <property type="entry name" value="GMC_OXRED_2"/>
    <property type="match status" value="1"/>
</dbReference>
<feature type="transmembrane region" description="Helical" evidence="5">
    <location>
        <begin position="993"/>
        <end position="1014"/>
    </location>
</feature>
<dbReference type="GO" id="GO:0030248">
    <property type="term" value="F:cellulose binding"/>
    <property type="evidence" value="ECO:0007669"/>
    <property type="project" value="InterPro"/>
</dbReference>
<organism evidence="7 8">
    <name type="scientific">Aureobasidium melanogenum</name>
    <name type="common">Aureobasidium pullulans var. melanogenum</name>
    <dbReference type="NCBI Taxonomy" id="46634"/>
    <lineage>
        <taxon>Eukaryota</taxon>
        <taxon>Fungi</taxon>
        <taxon>Dikarya</taxon>
        <taxon>Ascomycota</taxon>
        <taxon>Pezizomycotina</taxon>
        <taxon>Dothideomycetes</taxon>
        <taxon>Dothideomycetidae</taxon>
        <taxon>Dothideales</taxon>
        <taxon>Saccotheciaceae</taxon>
        <taxon>Aureobasidium</taxon>
    </lineage>
</organism>
<evidence type="ECO:0000259" key="6">
    <source>
        <dbReference type="PROSITE" id="PS51164"/>
    </source>
</evidence>
<dbReference type="SMART" id="SM00906">
    <property type="entry name" value="Fungal_trans"/>
    <property type="match status" value="1"/>
</dbReference>
<dbReference type="Pfam" id="PF05199">
    <property type="entry name" value="GMC_oxred_C"/>
    <property type="match status" value="1"/>
</dbReference>
<comment type="similarity">
    <text evidence="1">Belongs to the GMC oxidoreductase family.</text>
</comment>
<feature type="region of interest" description="Disordered" evidence="4">
    <location>
        <begin position="1062"/>
        <end position="1089"/>
    </location>
</feature>
<dbReference type="GO" id="GO:0005576">
    <property type="term" value="C:extracellular region"/>
    <property type="evidence" value="ECO:0007669"/>
    <property type="project" value="InterPro"/>
</dbReference>
<dbReference type="Proteomes" id="UP000729357">
    <property type="component" value="Unassembled WGS sequence"/>
</dbReference>
<dbReference type="PANTHER" id="PTHR47190:SF4">
    <property type="entry name" value="DEHYDROGENASE, PUTATIVE-RELATED"/>
    <property type="match status" value="1"/>
</dbReference>
<evidence type="ECO:0000256" key="2">
    <source>
        <dbReference type="ARBA" id="ARBA00022729"/>
    </source>
</evidence>
<dbReference type="InterPro" id="IPR035971">
    <property type="entry name" value="CBD_sf"/>
</dbReference>
<dbReference type="SUPFAM" id="SSF57180">
    <property type="entry name" value="Cellulose-binding domain"/>
    <property type="match status" value="1"/>
</dbReference>
<reference evidence="7" key="2">
    <citation type="submission" date="2021-08" db="EMBL/GenBank/DDBJ databases">
        <authorList>
            <person name="Gostincar C."/>
            <person name="Sun X."/>
            <person name="Song Z."/>
            <person name="Gunde-Cimerman N."/>
        </authorList>
    </citation>
    <scope>NUCLEOTIDE SEQUENCE</scope>
    <source>
        <strain evidence="7">EXF-9298</strain>
    </source>
</reference>
<gene>
    <name evidence="7" type="ORF">KCU98_g9844</name>
</gene>
<dbReference type="SUPFAM" id="SSF51905">
    <property type="entry name" value="FAD/NAD(P)-binding domain"/>
    <property type="match status" value="1"/>
</dbReference>
<evidence type="ECO:0000313" key="7">
    <source>
        <dbReference type="EMBL" id="KAG9977770.1"/>
    </source>
</evidence>
<dbReference type="InterPro" id="IPR007219">
    <property type="entry name" value="XnlR_reg_dom"/>
</dbReference>
<feature type="compositionally biased region" description="Polar residues" evidence="4">
    <location>
        <begin position="1062"/>
        <end position="1088"/>
    </location>
</feature>
<evidence type="ECO:0000256" key="3">
    <source>
        <dbReference type="ARBA" id="ARBA00023242"/>
    </source>
</evidence>
<evidence type="ECO:0000256" key="4">
    <source>
        <dbReference type="SAM" id="MobiDB-lite"/>
    </source>
</evidence>
<dbReference type="GO" id="GO:0003677">
    <property type="term" value="F:DNA binding"/>
    <property type="evidence" value="ECO:0007669"/>
    <property type="project" value="InterPro"/>
</dbReference>
<dbReference type="PANTHER" id="PTHR47190">
    <property type="entry name" value="DEHYDROGENASE, PUTATIVE-RELATED"/>
    <property type="match status" value="1"/>
</dbReference>
<feature type="non-terminal residue" evidence="7">
    <location>
        <position position="1161"/>
    </location>
</feature>
<dbReference type="SUPFAM" id="SSF54373">
    <property type="entry name" value="FAD-linked reductases, C-terminal domain"/>
    <property type="match status" value="1"/>
</dbReference>
<dbReference type="PROSITE" id="PS51164">
    <property type="entry name" value="CBM1_2"/>
    <property type="match status" value="1"/>
</dbReference>
<reference evidence="7" key="1">
    <citation type="journal article" date="2021" name="J Fungi (Basel)">
        <title>Virulence traits and population genomics of the black yeast Aureobasidium melanogenum.</title>
        <authorList>
            <person name="Cernosa A."/>
            <person name="Sun X."/>
            <person name="Gostincar C."/>
            <person name="Fang C."/>
            <person name="Gunde-Cimerman N."/>
            <person name="Song Z."/>
        </authorList>
    </citation>
    <scope>NUCLEOTIDE SEQUENCE</scope>
    <source>
        <strain evidence="7">EXF-9298</strain>
    </source>
</reference>
<feature type="domain" description="CBM1" evidence="6">
    <location>
        <begin position="495"/>
        <end position="531"/>
    </location>
</feature>
<dbReference type="GO" id="GO:0006351">
    <property type="term" value="P:DNA-templated transcription"/>
    <property type="evidence" value="ECO:0007669"/>
    <property type="project" value="InterPro"/>
</dbReference>
<evidence type="ECO:0000256" key="1">
    <source>
        <dbReference type="ARBA" id="ARBA00010790"/>
    </source>
</evidence>
<dbReference type="InterPro" id="IPR000172">
    <property type="entry name" value="GMC_OxRdtase_N"/>
</dbReference>
<name>A0A9P8JSR7_AURME</name>
<dbReference type="AlphaFoldDB" id="A0A9P8JSR7"/>
<keyword evidence="5" id="KW-0472">Membrane</keyword>
<dbReference type="Pfam" id="PF04082">
    <property type="entry name" value="Fungal_trans"/>
    <property type="match status" value="1"/>
</dbReference>
<proteinExistence type="inferred from homology"/>
<accession>A0A9P8JSR7</accession>
<feature type="non-terminal residue" evidence="7">
    <location>
        <position position="1"/>
    </location>
</feature>
<dbReference type="EMBL" id="JAHFXS010001395">
    <property type="protein sequence ID" value="KAG9977770.1"/>
    <property type="molecule type" value="Genomic_DNA"/>
</dbReference>
<dbReference type="GO" id="GO:0050660">
    <property type="term" value="F:flavin adenine dinucleotide binding"/>
    <property type="evidence" value="ECO:0007669"/>
    <property type="project" value="InterPro"/>
</dbReference>
<dbReference type="InterPro" id="IPR053208">
    <property type="entry name" value="GMC_Oxidoreductase_CD"/>
</dbReference>
<keyword evidence="2" id="KW-0732">Signal</keyword>